<proteinExistence type="predicted"/>
<name>A0A2S4WA76_9BASI</name>
<keyword evidence="2" id="KW-1185">Reference proteome</keyword>
<sequence>MLRLTPVLPIKHHVKLRESASLSRNERDVVKISSECDAIQTAGGNFLYLCDHRINRRQICFLRQEIRVQENTHASTSGEALDRLIIQLSTKAIETYLFIDVAHSVLTQVQR</sequence>
<evidence type="ECO:0000313" key="2">
    <source>
        <dbReference type="Proteomes" id="UP000238274"/>
    </source>
</evidence>
<comment type="caution">
    <text evidence="1">The sequence shown here is derived from an EMBL/GenBank/DDBJ whole genome shotgun (WGS) entry which is preliminary data.</text>
</comment>
<reference evidence="2" key="3">
    <citation type="journal article" date="2018" name="Mol. Plant Microbe Interact.">
        <title>Genome sequence resources for the wheat stripe rust pathogen (Puccinia striiformis f. sp. tritici) and the barley stripe rust pathogen (Puccinia striiformis f. sp. hordei).</title>
        <authorList>
            <person name="Xia C."/>
            <person name="Wang M."/>
            <person name="Yin C."/>
            <person name="Cornejo O.E."/>
            <person name="Hulbert S.H."/>
            <person name="Chen X."/>
        </authorList>
    </citation>
    <scope>NUCLEOTIDE SEQUENCE [LARGE SCALE GENOMIC DNA]</scope>
    <source>
        <strain evidence="2">93TX-2</strain>
    </source>
</reference>
<reference evidence="2" key="2">
    <citation type="journal article" date="2018" name="BMC Genomics">
        <title>Genomic insights into host adaptation between the wheat stripe rust pathogen (Puccinia striiformis f. sp. tritici) and the barley stripe rust pathogen (Puccinia striiformis f. sp. hordei).</title>
        <authorList>
            <person name="Xia C."/>
            <person name="Wang M."/>
            <person name="Yin C."/>
            <person name="Cornejo O.E."/>
            <person name="Hulbert S.H."/>
            <person name="Chen X."/>
        </authorList>
    </citation>
    <scope>NUCLEOTIDE SEQUENCE [LARGE SCALE GENOMIC DNA]</scope>
    <source>
        <strain evidence="2">93TX-2</strain>
    </source>
</reference>
<dbReference type="VEuPathDB" id="FungiDB:PSHT_05440"/>
<dbReference type="EMBL" id="PKSM01000061">
    <property type="protein sequence ID" value="POW18659.1"/>
    <property type="molecule type" value="Genomic_DNA"/>
</dbReference>
<dbReference type="Proteomes" id="UP000238274">
    <property type="component" value="Unassembled WGS sequence"/>
</dbReference>
<gene>
    <name evidence="1" type="ORF">PSHT_05440</name>
</gene>
<evidence type="ECO:0000313" key="1">
    <source>
        <dbReference type="EMBL" id="POW18659.1"/>
    </source>
</evidence>
<dbReference type="AlphaFoldDB" id="A0A2S4WA76"/>
<protein>
    <submittedName>
        <fullName evidence="1">Uncharacterized protein</fullName>
    </submittedName>
</protein>
<organism evidence="1 2">
    <name type="scientific">Puccinia striiformis</name>
    <dbReference type="NCBI Taxonomy" id="27350"/>
    <lineage>
        <taxon>Eukaryota</taxon>
        <taxon>Fungi</taxon>
        <taxon>Dikarya</taxon>
        <taxon>Basidiomycota</taxon>
        <taxon>Pucciniomycotina</taxon>
        <taxon>Pucciniomycetes</taxon>
        <taxon>Pucciniales</taxon>
        <taxon>Pucciniaceae</taxon>
        <taxon>Puccinia</taxon>
    </lineage>
</organism>
<accession>A0A2S4WA76</accession>
<reference evidence="1 2" key="1">
    <citation type="submission" date="2017-12" db="EMBL/GenBank/DDBJ databases">
        <title>Gene loss provides genomic basis for host adaptation in cereal stripe rust fungi.</title>
        <authorList>
            <person name="Xia C."/>
        </authorList>
    </citation>
    <scope>NUCLEOTIDE SEQUENCE [LARGE SCALE GENOMIC DNA]</scope>
    <source>
        <strain evidence="1 2">93TX-2</strain>
    </source>
</reference>